<dbReference type="EMBL" id="AZYO01000042">
    <property type="protein sequence ID" value="KOS55266.1"/>
    <property type="molecule type" value="Genomic_DNA"/>
</dbReference>
<sequence length="196" mass="21917">MSQRDRNRNRTRRDIESAALELFEKQGYQGTTVEQIARSAGCSSATFFRHFNSKEDVLFANDRAAVDEIARYVAERTDTEATLGALADPIASFAKTFLTDATSEAQRLTRLVMTTRDLEARSLRMRLLWEHAIARQLDSESPDGSARVDHILVAGLAVSCLSTALWEWQQPDAAVDIFTATKHAFTRAQQLINPPT</sequence>
<dbReference type="InterPro" id="IPR001647">
    <property type="entry name" value="HTH_TetR"/>
</dbReference>
<dbReference type="SUPFAM" id="SSF46689">
    <property type="entry name" value="Homeodomain-like"/>
    <property type="match status" value="1"/>
</dbReference>
<feature type="domain" description="HTH tetR-type" evidence="5">
    <location>
        <begin position="9"/>
        <end position="69"/>
    </location>
</feature>
<dbReference type="InterPro" id="IPR009057">
    <property type="entry name" value="Homeodomain-like_sf"/>
</dbReference>
<evidence type="ECO:0000313" key="6">
    <source>
        <dbReference type="EMBL" id="KOS55266.1"/>
    </source>
</evidence>
<accession>A0A0M8PFF6</accession>
<keyword evidence="1" id="KW-0805">Transcription regulation</keyword>
<proteinExistence type="predicted"/>
<comment type="caution">
    <text evidence="6">The sequence shown here is derived from an EMBL/GenBank/DDBJ whole genome shotgun (WGS) entry which is preliminary data.</text>
</comment>
<dbReference type="PANTHER" id="PTHR30055:SF238">
    <property type="entry name" value="MYCOFACTOCIN BIOSYNTHESIS TRANSCRIPTIONAL REGULATOR MFTR-RELATED"/>
    <property type="match status" value="1"/>
</dbReference>
<feature type="DNA-binding region" description="H-T-H motif" evidence="4">
    <location>
        <begin position="32"/>
        <end position="51"/>
    </location>
</feature>
<evidence type="ECO:0000256" key="2">
    <source>
        <dbReference type="ARBA" id="ARBA00023125"/>
    </source>
</evidence>
<organism evidence="6 7">
    <name type="scientific">Rhodococcus rhodochrous KG-21</name>
    <dbReference type="NCBI Taxonomy" id="1441923"/>
    <lineage>
        <taxon>Bacteria</taxon>
        <taxon>Bacillati</taxon>
        <taxon>Actinomycetota</taxon>
        <taxon>Actinomycetes</taxon>
        <taxon>Mycobacteriales</taxon>
        <taxon>Nocardiaceae</taxon>
        <taxon>Rhodococcus</taxon>
    </lineage>
</organism>
<reference evidence="7" key="2">
    <citation type="submission" date="2015-01" db="EMBL/GenBank/DDBJ databases">
        <title>Draft genome sequence of potential hydrocarbon metabolising strain of Rhodococcus rhodochrous.</title>
        <authorList>
            <person name="Aggarwal R.K."/>
            <person name="Dawar C."/>
        </authorList>
    </citation>
    <scope>NUCLEOTIDE SEQUENCE [LARGE SCALE GENOMIC DNA]</scope>
    <source>
        <strain evidence="7">KG-21</strain>
    </source>
</reference>
<gene>
    <name evidence="6" type="ORF">Z051_15810</name>
</gene>
<dbReference type="Gene3D" id="1.10.357.10">
    <property type="entry name" value="Tetracycline Repressor, domain 2"/>
    <property type="match status" value="1"/>
</dbReference>
<evidence type="ECO:0000256" key="3">
    <source>
        <dbReference type="ARBA" id="ARBA00023163"/>
    </source>
</evidence>
<dbReference type="GO" id="GO:0000976">
    <property type="term" value="F:transcription cis-regulatory region binding"/>
    <property type="evidence" value="ECO:0007669"/>
    <property type="project" value="TreeGrafter"/>
</dbReference>
<name>A0A0M8PFF6_RHORH</name>
<evidence type="ECO:0000256" key="1">
    <source>
        <dbReference type="ARBA" id="ARBA00023015"/>
    </source>
</evidence>
<reference evidence="6 7" key="1">
    <citation type="journal article" date="2015" name="Genome Announc.">
        <title>Draft Genome Sequence of Rhodococcus rhodochrous Strain KG-21, a Soil Isolate from Oil Fields of Krishna-Godavari Basin, India.</title>
        <authorList>
            <person name="Dawar C."/>
            <person name="Aggarwal R.K."/>
        </authorList>
    </citation>
    <scope>NUCLEOTIDE SEQUENCE [LARGE SCALE GENOMIC DNA]</scope>
    <source>
        <strain evidence="6 7">KG-21</strain>
    </source>
</reference>
<dbReference type="Proteomes" id="UP000037712">
    <property type="component" value="Unassembled WGS sequence"/>
</dbReference>
<dbReference type="PANTHER" id="PTHR30055">
    <property type="entry name" value="HTH-TYPE TRANSCRIPTIONAL REGULATOR RUTR"/>
    <property type="match status" value="1"/>
</dbReference>
<keyword evidence="2 4" id="KW-0238">DNA-binding</keyword>
<evidence type="ECO:0000313" key="7">
    <source>
        <dbReference type="Proteomes" id="UP000037712"/>
    </source>
</evidence>
<dbReference type="GO" id="GO:0003700">
    <property type="term" value="F:DNA-binding transcription factor activity"/>
    <property type="evidence" value="ECO:0007669"/>
    <property type="project" value="TreeGrafter"/>
</dbReference>
<dbReference type="PRINTS" id="PR00455">
    <property type="entry name" value="HTHTETR"/>
</dbReference>
<keyword evidence="3" id="KW-0804">Transcription</keyword>
<dbReference type="AlphaFoldDB" id="A0A0M8PFF6"/>
<evidence type="ECO:0000259" key="5">
    <source>
        <dbReference type="PROSITE" id="PS50977"/>
    </source>
</evidence>
<evidence type="ECO:0000256" key="4">
    <source>
        <dbReference type="PROSITE-ProRule" id="PRU00335"/>
    </source>
</evidence>
<dbReference type="PROSITE" id="PS50977">
    <property type="entry name" value="HTH_TETR_2"/>
    <property type="match status" value="1"/>
</dbReference>
<dbReference type="Pfam" id="PF00440">
    <property type="entry name" value="TetR_N"/>
    <property type="match status" value="1"/>
</dbReference>
<dbReference type="InterPro" id="IPR050109">
    <property type="entry name" value="HTH-type_TetR-like_transc_reg"/>
</dbReference>
<protein>
    <submittedName>
        <fullName evidence="6">TetR family transcriptional regulator</fullName>
    </submittedName>
</protein>
<dbReference type="PATRIC" id="fig|1441923.3.peg.3464"/>